<gene>
    <name evidence="2" type="ORF">GQS65_12105</name>
</gene>
<protein>
    <submittedName>
        <fullName evidence="2">Uncharacterized protein</fullName>
    </submittedName>
</protein>
<feature type="compositionally biased region" description="Basic and acidic residues" evidence="1">
    <location>
        <begin position="9"/>
        <end position="20"/>
    </location>
</feature>
<organism evidence="2 3">
    <name type="scientific">Halomarina oriensis</name>
    <dbReference type="NCBI Taxonomy" id="671145"/>
    <lineage>
        <taxon>Archaea</taxon>
        <taxon>Methanobacteriati</taxon>
        <taxon>Methanobacteriota</taxon>
        <taxon>Stenosarchaea group</taxon>
        <taxon>Halobacteria</taxon>
        <taxon>Halobacteriales</taxon>
        <taxon>Natronomonadaceae</taxon>
        <taxon>Halomarina</taxon>
    </lineage>
</organism>
<proteinExistence type="predicted"/>
<keyword evidence="3" id="KW-1185">Reference proteome</keyword>
<dbReference type="AlphaFoldDB" id="A0A6B0GMR4"/>
<accession>A0A6B0GMR4</accession>
<feature type="region of interest" description="Disordered" evidence="1">
    <location>
        <begin position="1"/>
        <end position="31"/>
    </location>
</feature>
<evidence type="ECO:0000313" key="3">
    <source>
        <dbReference type="Proteomes" id="UP000451471"/>
    </source>
</evidence>
<evidence type="ECO:0000313" key="2">
    <source>
        <dbReference type="EMBL" id="MWG35221.1"/>
    </source>
</evidence>
<reference evidence="2 3" key="1">
    <citation type="submission" date="2019-12" db="EMBL/GenBank/DDBJ databases">
        <title>Halocatena pleomorpha gen. nov. sp. nov., an extremely halophilic archaeon of family Halobacteriaceae isolated from saltpan soil.</title>
        <authorList>
            <person name="Pal Y."/>
            <person name="Verma A."/>
            <person name="Krishnamurthi S."/>
            <person name="Kumar P."/>
        </authorList>
    </citation>
    <scope>NUCLEOTIDE SEQUENCE [LARGE SCALE GENOMIC DNA]</scope>
    <source>
        <strain evidence="2 3">JCM 16495</strain>
    </source>
</reference>
<name>A0A6B0GMR4_9EURY</name>
<dbReference type="Proteomes" id="UP000451471">
    <property type="component" value="Unassembled WGS sequence"/>
</dbReference>
<evidence type="ECO:0000256" key="1">
    <source>
        <dbReference type="SAM" id="MobiDB-lite"/>
    </source>
</evidence>
<sequence>MTDGDGVDELNRRMNRDRRTVGTGGTKTGTEHRIDSVEKVGDSVEIVVETPKWSVCQKLSVEEMREYRDSFGVRRYQQFEGQPVVVIHEQESDRRYIEGPT</sequence>
<dbReference type="EMBL" id="WSZK01000018">
    <property type="protein sequence ID" value="MWG35221.1"/>
    <property type="molecule type" value="Genomic_DNA"/>
</dbReference>
<comment type="caution">
    <text evidence="2">The sequence shown here is derived from an EMBL/GenBank/DDBJ whole genome shotgun (WGS) entry which is preliminary data.</text>
</comment>
<dbReference type="RefSeq" id="WP_158204906.1">
    <property type="nucleotide sequence ID" value="NZ_WSZK01000018.1"/>
</dbReference>